<dbReference type="EMBL" id="WHJG01000071">
    <property type="protein sequence ID" value="NHZ83965.1"/>
    <property type="molecule type" value="Genomic_DNA"/>
</dbReference>
<dbReference type="Proteomes" id="UP000621455">
    <property type="component" value="Unassembled WGS sequence"/>
</dbReference>
<protein>
    <submittedName>
        <fullName evidence="2">DUF2169 domain-containing protein</fullName>
    </submittedName>
</protein>
<evidence type="ECO:0000313" key="3">
    <source>
        <dbReference type="Proteomes" id="UP000621455"/>
    </source>
</evidence>
<keyword evidence="3" id="KW-1185">Reference proteome</keyword>
<dbReference type="RefSeq" id="WP_167094158.1">
    <property type="nucleotide sequence ID" value="NZ_WHJG01000071.1"/>
</dbReference>
<reference evidence="2 3" key="1">
    <citation type="submission" date="2019-10" db="EMBL/GenBank/DDBJ databases">
        <title>Taxonomy of Antarctic Massilia spp.: description of Massilia rubra sp. nov., Massilia aquatica sp. nov., Massilia mucilaginosa sp. nov., Massilia frigida sp. nov. isolated from streams, lakes and regoliths.</title>
        <authorList>
            <person name="Holochova P."/>
            <person name="Sedlacek I."/>
            <person name="Kralova S."/>
            <person name="Maslanova I."/>
            <person name="Busse H.-J."/>
            <person name="Stankova E."/>
            <person name="Vrbovska V."/>
            <person name="Kovarovic V."/>
            <person name="Bartak M."/>
            <person name="Svec P."/>
            <person name="Pantucek R."/>
        </authorList>
    </citation>
    <scope>NUCLEOTIDE SEQUENCE [LARGE SCALE GENOMIC DNA]</scope>
    <source>
        <strain evidence="2 3">CCM 8695</strain>
    </source>
</reference>
<feature type="domain" description="DUF2169" evidence="1">
    <location>
        <begin position="146"/>
        <end position="432"/>
    </location>
</feature>
<evidence type="ECO:0000259" key="1">
    <source>
        <dbReference type="Pfam" id="PF09937"/>
    </source>
</evidence>
<dbReference type="InterPro" id="IPR018683">
    <property type="entry name" value="DUF2169"/>
</dbReference>
<dbReference type="Pfam" id="PF09937">
    <property type="entry name" value="DUF2169"/>
    <property type="match status" value="2"/>
</dbReference>
<accession>A0ABX0NK78</accession>
<gene>
    <name evidence="2" type="ORF">F2P44_32580</name>
</gene>
<evidence type="ECO:0000313" key="2">
    <source>
        <dbReference type="EMBL" id="NHZ83965.1"/>
    </source>
</evidence>
<organism evidence="2 3">
    <name type="scientific">Massilia frigida</name>
    <dbReference type="NCBI Taxonomy" id="2609281"/>
    <lineage>
        <taxon>Bacteria</taxon>
        <taxon>Pseudomonadati</taxon>
        <taxon>Pseudomonadota</taxon>
        <taxon>Betaproteobacteria</taxon>
        <taxon>Burkholderiales</taxon>
        <taxon>Oxalobacteraceae</taxon>
        <taxon>Telluria group</taxon>
        <taxon>Massilia</taxon>
    </lineage>
</organism>
<sequence length="487" mass="53985">MDFINHTPFPAQDFGGVDQHDQEFHVVALRQTLTWGESAVLTYAHKQLPLCEEDHHAGPPENSYVLQESDYCQYKPRCDVIVNATAYAPQGKPTRRFRVKLVVRRPNELSPVPPRPEGINQFVAPSVSQLSAWETEMRARTILPGEQLLSKQLDVCGERYFVRRFWPIRAVAAILQYATLGLMRLPGWRLTTPLPAVAVPVNKQYAFGGRSRVNTEDKAAGRIAQRHRLPADQIAAQPDGEGRAVAHVACAANPAGRGYVRQWLVDALRLSTVRAPQVSRPDYPVGLGDFTQGLRGKLDSKRASSLVADFGVRPKSHPERIALSGTVDESFANSAAWLPLDFDFAMWNAAEPDQQIDYLQGDEVIELTNLCAPGASGARSDEGGNTTLALALPENECHVLVRLVSGEMFLSPMQIDTLIVEPDQQLLHLVWRVVLAKSPSAPIRAVEARMYSFKERDRIRAEVDTLKQQLGDVWDARATLTGGVDHV</sequence>
<comment type="caution">
    <text evidence="2">The sequence shown here is derived from an EMBL/GenBank/DDBJ whole genome shotgun (WGS) entry which is preliminary data.</text>
</comment>
<name>A0ABX0NK78_9BURK</name>
<feature type="domain" description="DUF2169" evidence="1">
    <location>
        <begin position="22"/>
        <end position="105"/>
    </location>
</feature>
<proteinExistence type="predicted"/>